<feature type="binding site" evidence="1">
    <location>
        <position position="94"/>
    </location>
    <ligand>
        <name>substrate</name>
    </ligand>
</feature>
<organism evidence="3 4">
    <name type="scientific">Anaerospora hongkongensis</name>
    <dbReference type="NCBI Taxonomy" id="244830"/>
    <lineage>
        <taxon>Bacteria</taxon>
        <taxon>Bacillati</taxon>
        <taxon>Bacillota</taxon>
        <taxon>Negativicutes</taxon>
        <taxon>Selenomonadales</taxon>
        <taxon>Sporomusaceae</taxon>
        <taxon>Anaerospora</taxon>
    </lineage>
</organism>
<evidence type="ECO:0000313" key="4">
    <source>
        <dbReference type="Proteomes" id="UP000295063"/>
    </source>
</evidence>
<dbReference type="Gene3D" id="3.40.50.1820">
    <property type="entry name" value="alpha/beta hydrolase"/>
    <property type="match status" value="1"/>
</dbReference>
<dbReference type="GO" id="GO:0052689">
    <property type="term" value="F:carboxylic ester hydrolase activity"/>
    <property type="evidence" value="ECO:0007669"/>
    <property type="project" value="InterPro"/>
</dbReference>
<comment type="caution">
    <text evidence="3">The sequence shown here is derived from an EMBL/GenBank/DDBJ whole genome shotgun (WGS) entry which is preliminary data.</text>
</comment>
<dbReference type="OrthoDB" id="9800213at2"/>
<dbReference type="InterPro" id="IPR051044">
    <property type="entry name" value="MAG_DAG_Lipase"/>
</dbReference>
<accession>A0A4R1PVP6</accession>
<keyword evidence="4" id="KW-1185">Reference proteome</keyword>
<reference evidence="3 4" key="1">
    <citation type="submission" date="2019-03" db="EMBL/GenBank/DDBJ databases">
        <title>Genomic Encyclopedia of Type Strains, Phase IV (KMG-IV): sequencing the most valuable type-strain genomes for metagenomic binning, comparative biology and taxonomic classification.</title>
        <authorList>
            <person name="Goeker M."/>
        </authorList>
    </citation>
    <scope>NUCLEOTIDE SEQUENCE [LARGE SCALE GENOMIC DNA]</scope>
    <source>
        <strain evidence="3 4">DSM 15969</strain>
    </source>
</reference>
<gene>
    <name evidence="3" type="ORF">EV210_109176</name>
</gene>
<dbReference type="SUPFAM" id="SSF53474">
    <property type="entry name" value="alpha/beta-Hydrolases"/>
    <property type="match status" value="1"/>
</dbReference>
<dbReference type="InterPro" id="IPR022742">
    <property type="entry name" value="Hydrolase_4"/>
</dbReference>
<dbReference type="EMBL" id="SLUI01000009">
    <property type="protein sequence ID" value="TCL36227.1"/>
    <property type="molecule type" value="Genomic_DNA"/>
</dbReference>
<evidence type="ECO:0000259" key="2">
    <source>
        <dbReference type="Pfam" id="PF12146"/>
    </source>
</evidence>
<name>A0A4R1PVP6_9FIRM</name>
<sequence>MSVMRGAEPFLLPGSGQGVLLVHGFTGSPAEMKLLGEYLHGLGYTVLGVRLCGHGTDVRDMNSTTWPYWYGAVEDGYHLLKGLCQEISVIGLSMGGLLSLKLSVEYPVVKVAALSAPIYLYERRLPLLPIYRLFRSYMPKKRKRFADIDPLYSVGYDHTPLKSLESLLAFIKHVDKLLPLVNMPAFIAHSRIEHTVRPESASYIYNRIASSDKQLCWLEKSGHIITLDVEREQLFEQLKRFLAK</sequence>
<dbReference type="PANTHER" id="PTHR11614">
    <property type="entry name" value="PHOSPHOLIPASE-RELATED"/>
    <property type="match status" value="1"/>
</dbReference>
<dbReference type="Pfam" id="PF12146">
    <property type="entry name" value="Hydrolase_4"/>
    <property type="match status" value="1"/>
</dbReference>
<feature type="domain" description="Serine aminopeptidase S33" evidence="2">
    <location>
        <begin position="19"/>
        <end position="228"/>
    </location>
</feature>
<dbReference type="PIRSF" id="PIRSF017388">
    <property type="entry name" value="Esterase_lipase"/>
    <property type="match status" value="1"/>
</dbReference>
<evidence type="ECO:0000313" key="3">
    <source>
        <dbReference type="EMBL" id="TCL36227.1"/>
    </source>
</evidence>
<proteinExistence type="predicted"/>
<protein>
    <submittedName>
        <fullName evidence="3">Carboxylesterase</fullName>
    </submittedName>
</protein>
<dbReference type="Proteomes" id="UP000295063">
    <property type="component" value="Unassembled WGS sequence"/>
</dbReference>
<dbReference type="AlphaFoldDB" id="A0A4R1PVP6"/>
<feature type="binding site" evidence="1">
    <location>
        <position position="25"/>
    </location>
    <ligand>
        <name>substrate</name>
    </ligand>
</feature>
<dbReference type="InterPro" id="IPR012354">
    <property type="entry name" value="Esterase_lipase"/>
</dbReference>
<dbReference type="InterPro" id="IPR029058">
    <property type="entry name" value="AB_hydrolase_fold"/>
</dbReference>
<evidence type="ECO:0000256" key="1">
    <source>
        <dbReference type="PIRSR" id="PIRSR017388-2"/>
    </source>
</evidence>